<evidence type="ECO:0000313" key="5">
    <source>
        <dbReference type="EMBL" id="CAB3754569.1"/>
    </source>
</evidence>
<keyword evidence="3" id="KW-0804">Transcription</keyword>
<dbReference type="Pfam" id="PF12833">
    <property type="entry name" value="HTH_18"/>
    <property type="match status" value="1"/>
</dbReference>
<proteinExistence type="predicted"/>
<dbReference type="SMART" id="SM00342">
    <property type="entry name" value="HTH_ARAC"/>
    <property type="match status" value="1"/>
</dbReference>
<evidence type="ECO:0000256" key="3">
    <source>
        <dbReference type="ARBA" id="ARBA00023163"/>
    </source>
</evidence>
<accession>A0A6J5DK38</accession>
<dbReference type="EMBL" id="CADIKF010000012">
    <property type="protein sequence ID" value="CAB3754569.1"/>
    <property type="molecule type" value="Genomic_DNA"/>
</dbReference>
<protein>
    <submittedName>
        <fullName evidence="5">HTH-type transcriptional activator RhaR</fullName>
    </submittedName>
</protein>
<keyword evidence="1" id="KW-0805">Transcription regulation</keyword>
<dbReference type="Proteomes" id="UP000494329">
    <property type="component" value="Unassembled WGS sequence"/>
</dbReference>
<organism evidence="5 6">
    <name type="scientific">Paraburkholderia solisilvae</name>
    <dbReference type="NCBI Taxonomy" id="624376"/>
    <lineage>
        <taxon>Bacteria</taxon>
        <taxon>Pseudomonadati</taxon>
        <taxon>Pseudomonadota</taxon>
        <taxon>Betaproteobacteria</taxon>
        <taxon>Burkholderiales</taxon>
        <taxon>Burkholderiaceae</taxon>
        <taxon>Paraburkholderia</taxon>
    </lineage>
</organism>
<feature type="domain" description="HTH araC/xylS-type" evidence="4">
    <location>
        <begin position="199"/>
        <end position="300"/>
    </location>
</feature>
<dbReference type="AlphaFoldDB" id="A0A6J5DK38"/>
<name>A0A6J5DK38_9BURK</name>
<dbReference type="PANTHER" id="PTHR46796:SF6">
    <property type="entry name" value="ARAC SUBFAMILY"/>
    <property type="match status" value="1"/>
</dbReference>
<evidence type="ECO:0000259" key="4">
    <source>
        <dbReference type="PROSITE" id="PS01124"/>
    </source>
</evidence>
<dbReference type="PROSITE" id="PS00041">
    <property type="entry name" value="HTH_ARAC_FAMILY_1"/>
    <property type="match status" value="1"/>
</dbReference>
<sequence>MALTYSPDSKEAWRSQGTSVLKCHLNFGHGDPTGSVLRSWRLGDADLIDARFAHMSVSRMREGEDDSLCLKLVRRGVLAVEHGGQVRRFKQGDLILVRGTSSVRQNFIEPAEVVSVLFSPESLKERGLRFDAHGYTVPDHESADVQAIAGMIALVADQNGDTSEKMRRRQGGQLLELLDLLIESPLALSRRRSGEATLFRAKRFIAQNLRNPELDVPLIAAAVHASSSQLTRLFRAEGQTLMRYLLDCRLTLAAELLQQIGVTRLQVGEIAYRCGFSSPTHFSRVFKERYGVSPKEAACASLMTSTDRRLVANQSV</sequence>
<dbReference type="SUPFAM" id="SSF46689">
    <property type="entry name" value="Homeodomain-like"/>
    <property type="match status" value="1"/>
</dbReference>
<dbReference type="InterPro" id="IPR050204">
    <property type="entry name" value="AraC_XylS_family_regulators"/>
</dbReference>
<dbReference type="GO" id="GO:0043565">
    <property type="term" value="F:sequence-specific DNA binding"/>
    <property type="evidence" value="ECO:0007669"/>
    <property type="project" value="InterPro"/>
</dbReference>
<dbReference type="InterPro" id="IPR018062">
    <property type="entry name" value="HTH_AraC-typ_CS"/>
</dbReference>
<dbReference type="InterPro" id="IPR020449">
    <property type="entry name" value="Tscrpt_reg_AraC-type_HTH"/>
</dbReference>
<gene>
    <name evidence="5" type="primary">rhaR_3</name>
    <name evidence="5" type="ORF">LMG29739_01960</name>
</gene>
<reference evidence="5 6" key="1">
    <citation type="submission" date="2020-04" db="EMBL/GenBank/DDBJ databases">
        <authorList>
            <person name="De Canck E."/>
        </authorList>
    </citation>
    <scope>NUCLEOTIDE SEQUENCE [LARGE SCALE GENOMIC DNA]</scope>
    <source>
        <strain evidence="5 6">LMG 29739</strain>
    </source>
</reference>
<evidence type="ECO:0000256" key="2">
    <source>
        <dbReference type="ARBA" id="ARBA00023125"/>
    </source>
</evidence>
<dbReference type="PROSITE" id="PS01124">
    <property type="entry name" value="HTH_ARAC_FAMILY_2"/>
    <property type="match status" value="1"/>
</dbReference>
<evidence type="ECO:0000313" key="6">
    <source>
        <dbReference type="Proteomes" id="UP000494329"/>
    </source>
</evidence>
<dbReference type="Gene3D" id="1.10.10.60">
    <property type="entry name" value="Homeodomain-like"/>
    <property type="match status" value="1"/>
</dbReference>
<dbReference type="InterPro" id="IPR018060">
    <property type="entry name" value="HTH_AraC"/>
</dbReference>
<dbReference type="GO" id="GO:0003700">
    <property type="term" value="F:DNA-binding transcription factor activity"/>
    <property type="evidence" value="ECO:0007669"/>
    <property type="project" value="InterPro"/>
</dbReference>
<dbReference type="PRINTS" id="PR00032">
    <property type="entry name" value="HTHARAC"/>
</dbReference>
<dbReference type="PANTHER" id="PTHR46796">
    <property type="entry name" value="HTH-TYPE TRANSCRIPTIONAL ACTIVATOR RHAS-RELATED"/>
    <property type="match status" value="1"/>
</dbReference>
<dbReference type="InterPro" id="IPR009057">
    <property type="entry name" value="Homeodomain-like_sf"/>
</dbReference>
<evidence type="ECO:0000256" key="1">
    <source>
        <dbReference type="ARBA" id="ARBA00023015"/>
    </source>
</evidence>
<keyword evidence="6" id="KW-1185">Reference proteome</keyword>
<keyword evidence="2" id="KW-0238">DNA-binding</keyword>